<dbReference type="EMBL" id="DRMJ01000002">
    <property type="protein sequence ID" value="HHL41980.1"/>
    <property type="molecule type" value="Genomic_DNA"/>
</dbReference>
<dbReference type="PANTHER" id="PTHR36924">
    <property type="entry name" value="ANTITOXIN HIGA-1"/>
    <property type="match status" value="1"/>
</dbReference>
<dbReference type="Proteomes" id="UP000885830">
    <property type="component" value="Unassembled WGS sequence"/>
</dbReference>
<proteinExistence type="predicted"/>
<dbReference type="AlphaFoldDB" id="A0A7C5QZ58"/>
<dbReference type="PANTHER" id="PTHR36924:SF1">
    <property type="entry name" value="ANTITOXIN HIGA-1"/>
    <property type="match status" value="1"/>
</dbReference>
<evidence type="ECO:0000313" key="4">
    <source>
        <dbReference type="EMBL" id="HHL41980.1"/>
    </source>
</evidence>
<dbReference type="PROSITE" id="PS50943">
    <property type="entry name" value="HTH_CROC1"/>
    <property type="match status" value="1"/>
</dbReference>
<dbReference type="SUPFAM" id="SSF47413">
    <property type="entry name" value="lambda repressor-like DNA-binding domains"/>
    <property type="match status" value="1"/>
</dbReference>
<organism evidence="4">
    <name type="scientific">Hellea balneolensis</name>
    <dbReference type="NCBI Taxonomy" id="287478"/>
    <lineage>
        <taxon>Bacteria</taxon>
        <taxon>Pseudomonadati</taxon>
        <taxon>Pseudomonadota</taxon>
        <taxon>Alphaproteobacteria</taxon>
        <taxon>Maricaulales</taxon>
        <taxon>Robiginitomaculaceae</taxon>
        <taxon>Hellea</taxon>
    </lineage>
</organism>
<keyword evidence="2" id="KW-0812">Transmembrane</keyword>
<evidence type="ECO:0000259" key="3">
    <source>
        <dbReference type="PROSITE" id="PS50943"/>
    </source>
</evidence>
<evidence type="ECO:0000256" key="2">
    <source>
        <dbReference type="SAM" id="Phobius"/>
    </source>
</evidence>
<keyword evidence="2" id="KW-0472">Membrane</keyword>
<dbReference type="NCBIfam" id="TIGR02607">
    <property type="entry name" value="antidote_HigA"/>
    <property type="match status" value="1"/>
</dbReference>
<evidence type="ECO:0000256" key="1">
    <source>
        <dbReference type="ARBA" id="ARBA00023125"/>
    </source>
</evidence>
<feature type="domain" description="HTH cro/C1-type" evidence="3">
    <location>
        <begin position="56"/>
        <end position="95"/>
    </location>
</feature>
<keyword evidence="2" id="KW-1133">Transmembrane helix</keyword>
<name>A0A7C5QZ58_9PROT</name>
<dbReference type="SMART" id="SM00530">
    <property type="entry name" value="HTH_XRE"/>
    <property type="match status" value="1"/>
</dbReference>
<dbReference type="InterPro" id="IPR013430">
    <property type="entry name" value="Toxin_antidote_HigA"/>
</dbReference>
<gene>
    <name evidence="4" type="primary">higA</name>
    <name evidence="4" type="ORF">ENJ42_00030</name>
</gene>
<dbReference type="Pfam" id="PF01381">
    <property type="entry name" value="HTH_3"/>
    <property type="match status" value="1"/>
</dbReference>
<dbReference type="GO" id="GO:0003677">
    <property type="term" value="F:DNA binding"/>
    <property type="evidence" value="ECO:0007669"/>
    <property type="project" value="UniProtKB-KW"/>
</dbReference>
<reference evidence="4" key="1">
    <citation type="journal article" date="2020" name="mSystems">
        <title>Genome- and Community-Level Interaction Insights into Carbon Utilization and Element Cycling Functions of Hydrothermarchaeota in Hydrothermal Sediment.</title>
        <authorList>
            <person name="Zhou Z."/>
            <person name="Liu Y."/>
            <person name="Xu W."/>
            <person name="Pan J."/>
            <person name="Luo Z.H."/>
            <person name="Li M."/>
        </authorList>
    </citation>
    <scope>NUCLEOTIDE SEQUENCE [LARGE SCALE GENOMIC DNA]</scope>
    <source>
        <strain evidence="4">HyVt-485</strain>
    </source>
</reference>
<protein>
    <submittedName>
        <fullName evidence="4">Addiction module antidote protein, HigA family</fullName>
    </submittedName>
</protein>
<dbReference type="InterPro" id="IPR001387">
    <property type="entry name" value="Cro/C1-type_HTH"/>
</dbReference>
<dbReference type="CDD" id="cd00093">
    <property type="entry name" value="HTH_XRE"/>
    <property type="match status" value="1"/>
</dbReference>
<dbReference type="InterPro" id="IPR010982">
    <property type="entry name" value="Lambda_DNA-bd_dom_sf"/>
</dbReference>
<feature type="transmembrane region" description="Helical" evidence="2">
    <location>
        <begin position="6"/>
        <end position="23"/>
    </location>
</feature>
<accession>A0A7C5QZ58</accession>
<sequence length="131" mass="14822">MKTTIQFIYLILKIIIRCAIFIRKIMSINIKIRPEHPGGFIKDWILPDDITITHAAKLLGVSRQSLDALINMRRALSPEMAMKIEAVFGGTASAMLNMQSDYDLYQAKKHQDSIIGSLSPYKTHPSQRAHV</sequence>
<comment type="caution">
    <text evidence="4">The sequence shown here is derived from an EMBL/GenBank/DDBJ whole genome shotgun (WGS) entry which is preliminary data.</text>
</comment>
<dbReference type="Gene3D" id="1.10.260.40">
    <property type="entry name" value="lambda repressor-like DNA-binding domains"/>
    <property type="match status" value="1"/>
</dbReference>
<keyword evidence="1" id="KW-0238">DNA-binding</keyword>